<proteinExistence type="predicted"/>
<keyword evidence="2" id="KW-1185">Reference proteome</keyword>
<dbReference type="Proteomes" id="UP000187203">
    <property type="component" value="Unassembled WGS sequence"/>
</dbReference>
<organism evidence="1 2">
    <name type="scientific">Corchorus olitorius</name>
    <dbReference type="NCBI Taxonomy" id="93759"/>
    <lineage>
        <taxon>Eukaryota</taxon>
        <taxon>Viridiplantae</taxon>
        <taxon>Streptophyta</taxon>
        <taxon>Embryophyta</taxon>
        <taxon>Tracheophyta</taxon>
        <taxon>Spermatophyta</taxon>
        <taxon>Magnoliopsida</taxon>
        <taxon>eudicotyledons</taxon>
        <taxon>Gunneridae</taxon>
        <taxon>Pentapetalae</taxon>
        <taxon>rosids</taxon>
        <taxon>malvids</taxon>
        <taxon>Malvales</taxon>
        <taxon>Malvaceae</taxon>
        <taxon>Grewioideae</taxon>
        <taxon>Apeibeae</taxon>
        <taxon>Corchorus</taxon>
    </lineage>
</organism>
<evidence type="ECO:0000313" key="2">
    <source>
        <dbReference type="Proteomes" id="UP000187203"/>
    </source>
</evidence>
<sequence length="34" mass="3889">MSHSTGTPEMEGPVETWTKASTSMKDMKNYNIWI</sequence>
<comment type="caution">
    <text evidence="1">The sequence shown here is derived from an EMBL/GenBank/DDBJ whole genome shotgun (WGS) entry which is preliminary data.</text>
</comment>
<gene>
    <name evidence="1" type="ORF">COLO4_20079</name>
</gene>
<dbReference type="EMBL" id="AWUE01016993">
    <property type="protein sequence ID" value="OMO88780.1"/>
    <property type="molecule type" value="Genomic_DNA"/>
</dbReference>
<protein>
    <submittedName>
        <fullName evidence="1">Uncharacterized protein</fullName>
    </submittedName>
</protein>
<reference evidence="2" key="1">
    <citation type="submission" date="2013-09" db="EMBL/GenBank/DDBJ databases">
        <title>Corchorus olitorius genome sequencing.</title>
        <authorList>
            <person name="Alam M."/>
            <person name="Haque M.S."/>
            <person name="Islam M.S."/>
            <person name="Emdad E.M."/>
            <person name="Islam M.M."/>
            <person name="Ahmed B."/>
            <person name="Halim A."/>
            <person name="Hossen Q.M.M."/>
            <person name="Hossain M.Z."/>
            <person name="Ahmed R."/>
            <person name="Khan M.M."/>
            <person name="Islam R."/>
            <person name="Rashid M.M."/>
            <person name="Khan S.A."/>
            <person name="Rahman M.S."/>
            <person name="Alam M."/>
            <person name="Yahiya A.S."/>
            <person name="Khan M.S."/>
            <person name="Azam M.S."/>
            <person name="Haque T."/>
            <person name="Lashkar M.Z.H."/>
            <person name="Akhand A.I."/>
            <person name="Morshed G."/>
            <person name="Roy S."/>
            <person name="Uddin K.S."/>
            <person name="Rabeya T."/>
            <person name="Hossain A.S."/>
            <person name="Chowdhury A."/>
            <person name="Snigdha A.R."/>
            <person name="Mortoza M.S."/>
            <person name="Matin S.A."/>
            <person name="Hoque S.M.E."/>
            <person name="Islam M.K."/>
            <person name="Roy D.K."/>
            <person name="Haider R."/>
            <person name="Moosa M.M."/>
            <person name="Elias S.M."/>
            <person name="Hasan A.M."/>
            <person name="Jahan S."/>
            <person name="Shafiuddin M."/>
            <person name="Mahmood N."/>
            <person name="Shommy N.S."/>
        </authorList>
    </citation>
    <scope>NUCLEOTIDE SEQUENCE [LARGE SCALE GENOMIC DNA]</scope>
    <source>
        <strain evidence="2">cv. O-4</strain>
    </source>
</reference>
<accession>A0A1R3J1W3</accession>
<evidence type="ECO:0000313" key="1">
    <source>
        <dbReference type="EMBL" id="OMO88780.1"/>
    </source>
</evidence>
<dbReference type="AlphaFoldDB" id="A0A1R3J1W3"/>
<name>A0A1R3J1W3_9ROSI</name>